<feature type="transmembrane region" description="Helical" evidence="6">
    <location>
        <begin position="416"/>
        <end position="439"/>
    </location>
</feature>
<dbReference type="GO" id="GO:0015171">
    <property type="term" value="F:amino acid transmembrane transporter activity"/>
    <property type="evidence" value="ECO:0007669"/>
    <property type="project" value="TreeGrafter"/>
</dbReference>
<evidence type="ECO:0000313" key="9">
    <source>
        <dbReference type="Proteomes" id="UP000785679"/>
    </source>
</evidence>
<feature type="transmembrane region" description="Helical" evidence="6">
    <location>
        <begin position="338"/>
        <end position="360"/>
    </location>
</feature>
<feature type="transmembrane region" description="Helical" evidence="6">
    <location>
        <begin position="297"/>
        <end position="318"/>
    </location>
</feature>
<keyword evidence="2" id="KW-0813">Transport</keyword>
<dbReference type="PANTHER" id="PTHR43243:SF4">
    <property type="entry name" value="CATIONIC AMINO ACID TRANSPORTER 4"/>
    <property type="match status" value="1"/>
</dbReference>
<proteinExistence type="predicted"/>
<keyword evidence="3 6" id="KW-0812">Transmembrane</keyword>
<sequence>MSSPQTAEAKPLLQQSATDKQTFFESVMRLKPVSEYIRSRQLAHAHGEADLDPHNVTKFKSTLTYWQLVLLGFGNTIASGIFILQGIAAKYAGAGVFISFIIAGMVSLLTAMIYAEFASRMPFSGSGYIYIYSSFGELPAWVVGWSMNLRFGVTAGAQSKVWASYMVGLLKLLGVMVPAWMYHVELFGGTHVMSLVSIAFILACTLVSTRGSEESSLFNQVFTLAKLVVLLFLLVVSICFFNFDNYKPLLSQHHPEYGALGMVIGATLVFYAYLGFDIIPAVAEEAKNPKKDVPRAIIHQVLYVMAIYLLVAFFINGVGRLENFQGETAIALAFEAVGHPWVAGIIYFCAFLGITASAFINMMGQSRLLYSLAKDGLFFERFKELDPIRHVPIKGSWVSCIAVILISVFLDVEELTFIISIENLFTYSLVNCGLIAMRFREHPEQRHPNESWAWLYLVVAFFFSVSWGYGWHWSLILILGIIVIALITKLHLLPQPGLEQSIKEQSYMCPLVPLIPCIATLSTFGLCSGIPYHIWLYFAGFEIVGLIFYFAYGNKHSLVNLNFNKGLINDAPKVEQVVEEIELSKGANNKEL</sequence>
<dbReference type="AlphaFoldDB" id="A0A8J8P0I5"/>
<feature type="transmembrane region" description="Helical" evidence="6">
    <location>
        <begin position="258"/>
        <end position="276"/>
    </location>
</feature>
<feature type="transmembrane region" description="Helical" evidence="6">
    <location>
        <begin position="188"/>
        <end position="209"/>
    </location>
</feature>
<feature type="transmembrane region" description="Helical" evidence="6">
    <location>
        <begin position="91"/>
        <end position="115"/>
    </location>
</feature>
<dbReference type="InterPro" id="IPR002293">
    <property type="entry name" value="AA/rel_permease1"/>
</dbReference>
<accession>A0A8J8P0I5</accession>
<feature type="transmembrane region" description="Helical" evidence="6">
    <location>
        <begin position="221"/>
        <end position="243"/>
    </location>
</feature>
<evidence type="ECO:0000256" key="4">
    <source>
        <dbReference type="ARBA" id="ARBA00022989"/>
    </source>
</evidence>
<organism evidence="8 9">
    <name type="scientific">Halteria grandinella</name>
    <dbReference type="NCBI Taxonomy" id="5974"/>
    <lineage>
        <taxon>Eukaryota</taxon>
        <taxon>Sar</taxon>
        <taxon>Alveolata</taxon>
        <taxon>Ciliophora</taxon>
        <taxon>Intramacronucleata</taxon>
        <taxon>Spirotrichea</taxon>
        <taxon>Stichotrichia</taxon>
        <taxon>Sporadotrichida</taxon>
        <taxon>Halteriidae</taxon>
        <taxon>Halteria</taxon>
    </lineage>
</organism>
<protein>
    <recommendedName>
        <fullName evidence="7">Cationic amino acid transporter C-terminal domain-containing protein</fullName>
    </recommendedName>
</protein>
<dbReference type="EMBL" id="RRYP01002066">
    <property type="protein sequence ID" value="TNV85171.1"/>
    <property type="molecule type" value="Genomic_DNA"/>
</dbReference>
<feature type="transmembrane region" description="Helical" evidence="6">
    <location>
        <begin position="532"/>
        <end position="552"/>
    </location>
</feature>
<evidence type="ECO:0000256" key="3">
    <source>
        <dbReference type="ARBA" id="ARBA00022692"/>
    </source>
</evidence>
<evidence type="ECO:0000256" key="2">
    <source>
        <dbReference type="ARBA" id="ARBA00022448"/>
    </source>
</evidence>
<comment type="subcellular location">
    <subcellularLocation>
        <location evidence="1">Membrane</location>
        <topology evidence="1">Multi-pass membrane protein</topology>
    </subcellularLocation>
</comment>
<dbReference type="Pfam" id="PF13906">
    <property type="entry name" value="AA_permease_C"/>
    <property type="match status" value="1"/>
</dbReference>
<feature type="domain" description="Cationic amino acid transporter C-terminal" evidence="7">
    <location>
        <begin position="507"/>
        <end position="557"/>
    </location>
</feature>
<reference evidence="8" key="1">
    <citation type="submission" date="2019-06" db="EMBL/GenBank/DDBJ databases">
        <authorList>
            <person name="Zheng W."/>
        </authorList>
    </citation>
    <scope>NUCLEOTIDE SEQUENCE</scope>
    <source>
        <strain evidence="8">QDHG01</strain>
    </source>
</reference>
<feature type="transmembrane region" description="Helical" evidence="6">
    <location>
        <begin position="506"/>
        <end position="526"/>
    </location>
</feature>
<comment type="caution">
    <text evidence="8">The sequence shown here is derived from an EMBL/GenBank/DDBJ whole genome shotgun (WGS) entry which is preliminary data.</text>
</comment>
<feature type="transmembrane region" description="Helical" evidence="6">
    <location>
        <begin position="127"/>
        <end position="149"/>
    </location>
</feature>
<dbReference type="Proteomes" id="UP000785679">
    <property type="component" value="Unassembled WGS sequence"/>
</dbReference>
<keyword evidence="5 6" id="KW-0472">Membrane</keyword>
<gene>
    <name evidence="8" type="ORF">FGO68_gene9357</name>
</gene>
<dbReference type="Pfam" id="PF13520">
    <property type="entry name" value="AA_permease_2"/>
    <property type="match status" value="1"/>
</dbReference>
<feature type="transmembrane region" description="Helical" evidence="6">
    <location>
        <begin position="391"/>
        <end position="410"/>
    </location>
</feature>
<evidence type="ECO:0000256" key="5">
    <source>
        <dbReference type="ARBA" id="ARBA00023136"/>
    </source>
</evidence>
<keyword evidence="9" id="KW-1185">Reference proteome</keyword>
<keyword evidence="4 6" id="KW-1133">Transmembrane helix</keyword>
<dbReference type="InterPro" id="IPR029485">
    <property type="entry name" value="CAT_C"/>
</dbReference>
<evidence type="ECO:0000256" key="1">
    <source>
        <dbReference type="ARBA" id="ARBA00004141"/>
    </source>
</evidence>
<dbReference type="PANTHER" id="PTHR43243">
    <property type="entry name" value="INNER MEMBRANE TRANSPORTER YGJI-RELATED"/>
    <property type="match status" value="1"/>
</dbReference>
<evidence type="ECO:0000256" key="6">
    <source>
        <dbReference type="SAM" id="Phobius"/>
    </source>
</evidence>
<evidence type="ECO:0000259" key="7">
    <source>
        <dbReference type="Pfam" id="PF13906"/>
    </source>
</evidence>
<dbReference type="Gene3D" id="1.20.1740.10">
    <property type="entry name" value="Amino acid/polyamine transporter I"/>
    <property type="match status" value="1"/>
</dbReference>
<name>A0A8J8P0I5_HALGN</name>
<feature type="transmembrane region" description="Helical" evidence="6">
    <location>
        <begin position="161"/>
        <end position="182"/>
    </location>
</feature>
<dbReference type="OrthoDB" id="424769at2759"/>
<evidence type="ECO:0000313" key="8">
    <source>
        <dbReference type="EMBL" id="TNV85171.1"/>
    </source>
</evidence>
<feature type="transmembrane region" description="Helical" evidence="6">
    <location>
        <begin position="475"/>
        <end position="494"/>
    </location>
</feature>
<dbReference type="GO" id="GO:0016020">
    <property type="term" value="C:membrane"/>
    <property type="evidence" value="ECO:0007669"/>
    <property type="project" value="UniProtKB-SubCell"/>
</dbReference>
<feature type="transmembrane region" description="Helical" evidence="6">
    <location>
        <begin position="65"/>
        <end position="84"/>
    </location>
</feature>
<feature type="transmembrane region" description="Helical" evidence="6">
    <location>
        <begin position="451"/>
        <end position="469"/>
    </location>
</feature>